<dbReference type="PROSITE" id="PS51257">
    <property type="entry name" value="PROKAR_LIPOPROTEIN"/>
    <property type="match status" value="1"/>
</dbReference>
<feature type="region of interest" description="Disordered" evidence="1">
    <location>
        <begin position="186"/>
        <end position="213"/>
    </location>
</feature>
<name>A0AAW6Q3Q4_9BACT</name>
<dbReference type="EMBL" id="JARPQC010000001">
    <property type="protein sequence ID" value="MDF9627438.1"/>
    <property type="molecule type" value="Genomic_DNA"/>
</dbReference>
<protein>
    <recommendedName>
        <fullName evidence="5">Lipoprotein</fullName>
    </recommendedName>
</protein>
<feature type="chain" id="PRO_5043756406" description="Lipoprotein" evidence="2">
    <location>
        <begin position="23"/>
        <end position="520"/>
    </location>
</feature>
<feature type="compositionally biased region" description="Polar residues" evidence="1">
    <location>
        <begin position="342"/>
        <end position="358"/>
    </location>
</feature>
<organism evidence="3 4">
    <name type="scientific">Mesomycoplasma ovipneumoniae</name>
    <dbReference type="NCBI Taxonomy" id="29562"/>
    <lineage>
        <taxon>Bacteria</taxon>
        <taxon>Bacillati</taxon>
        <taxon>Mycoplasmatota</taxon>
        <taxon>Mycoplasmoidales</taxon>
        <taxon>Metamycoplasmataceae</taxon>
        <taxon>Mesomycoplasma</taxon>
    </lineage>
</organism>
<accession>A0AAW6Q3Q4</accession>
<evidence type="ECO:0000313" key="3">
    <source>
        <dbReference type="EMBL" id="MDF9627438.1"/>
    </source>
</evidence>
<comment type="caution">
    <text evidence="3">The sequence shown here is derived from an EMBL/GenBank/DDBJ whole genome shotgun (WGS) entry which is preliminary data.</text>
</comment>
<dbReference type="RefSeq" id="WP_277446459.1">
    <property type="nucleotide sequence ID" value="NZ_JARPQC010000001.1"/>
</dbReference>
<feature type="signal peptide" evidence="2">
    <location>
        <begin position="1"/>
        <end position="22"/>
    </location>
</feature>
<dbReference type="Proteomes" id="UP001176114">
    <property type="component" value="Unassembled WGS sequence"/>
</dbReference>
<keyword evidence="2" id="KW-0732">Signal</keyword>
<evidence type="ECO:0000256" key="2">
    <source>
        <dbReference type="SAM" id="SignalP"/>
    </source>
</evidence>
<sequence>MKWKFKKSLALIPLSFPLIVVSCIENQGQDVKNFSDSDSAEKYKLLTEILNVPLSIETQEIANTAFAKVIFEFSGRLGFQNFIQNEPNDIIKKKLEKLAKTPNFPEIVKKYYQGTSYLTASEFLKLWKQSQEKYLKSTDLKVLPEFLPELFGSGIAVSNLELDDEYLRYKVIHGLAKIAIKMQEEEEARSQNQQGQGNSGQQDKNKANEGEEIGIGTGPIDFIINTIESATRQPISNSFWWNYDYKILDRLNKIIRDNFGTNLDLPVLNDKDYQKKAELVEKLERYTITGKDGRKYKVQPRVFFLNDQKTHVDESTNTIKDAIYRIYWIIDQNPDTPEIKSQPENQNQNEPKSTSQKNLINQKPSVFSQNSSQKAVTFQQNFPLPVQGPQTREEARAQQIGMINDFDKYKLTDKIQKYPFVNSNNFHRGGLYSASFLELEDEIKKQDPKKPKIFYVERRINISGFLKSGNLLPFQPINLEQNLEKLYQPDKYFQFTDPDRTQFSRTGRIVIINTKNIDKD</sequence>
<proteinExistence type="predicted"/>
<evidence type="ECO:0000256" key="1">
    <source>
        <dbReference type="SAM" id="MobiDB-lite"/>
    </source>
</evidence>
<dbReference type="AlphaFoldDB" id="A0AAW6Q3Q4"/>
<gene>
    <name evidence="3" type="ORF">P5716_00375</name>
</gene>
<evidence type="ECO:0008006" key="5">
    <source>
        <dbReference type="Google" id="ProtNLM"/>
    </source>
</evidence>
<reference evidence="3" key="1">
    <citation type="submission" date="2023-03" db="EMBL/GenBank/DDBJ databases">
        <title>Comparative genome analysis of Brazilian Mesomycoplasma ovipneumoniae isolated from healthy and pneumonic sheep.</title>
        <authorList>
            <person name="Gaeta N."/>
            <person name="Timenetsky J."/>
            <person name="Ganda E."/>
            <person name="Gregory L."/>
        </authorList>
    </citation>
    <scope>NUCLEOTIDE SEQUENCE</scope>
    <source>
        <strain evidence="3">USP-SP475</strain>
    </source>
</reference>
<feature type="compositionally biased region" description="Low complexity" evidence="1">
    <location>
        <begin position="190"/>
        <end position="202"/>
    </location>
</feature>
<feature type="region of interest" description="Disordered" evidence="1">
    <location>
        <begin position="335"/>
        <end position="358"/>
    </location>
</feature>
<evidence type="ECO:0000313" key="4">
    <source>
        <dbReference type="Proteomes" id="UP001176114"/>
    </source>
</evidence>